<proteinExistence type="predicted"/>
<dbReference type="InterPro" id="IPR011473">
    <property type="entry name" value="DUF1579"/>
</dbReference>
<keyword evidence="2" id="KW-1185">Reference proteome</keyword>
<organism evidence="1 2">
    <name type="scientific">Flaviflagellibacter deserti</name>
    <dbReference type="NCBI Taxonomy" id="2267266"/>
    <lineage>
        <taxon>Bacteria</taxon>
        <taxon>Pseudomonadati</taxon>
        <taxon>Pseudomonadota</taxon>
        <taxon>Alphaproteobacteria</taxon>
        <taxon>Hyphomicrobiales</taxon>
        <taxon>Flaviflagellibacter</taxon>
    </lineage>
</organism>
<protein>
    <submittedName>
        <fullName evidence="1">DUF1579 domain-containing protein</fullName>
    </submittedName>
</protein>
<gene>
    <name evidence="1" type="ORF">ACFPFW_14030</name>
</gene>
<evidence type="ECO:0000313" key="1">
    <source>
        <dbReference type="EMBL" id="MFC5069132.1"/>
    </source>
</evidence>
<comment type="caution">
    <text evidence="1">The sequence shown here is derived from an EMBL/GenBank/DDBJ whole genome shotgun (WGS) entry which is preliminary data.</text>
</comment>
<dbReference type="RefSeq" id="WP_114957739.1">
    <property type="nucleotide sequence ID" value="NZ_JBHSJF010000006.1"/>
</dbReference>
<sequence length="161" mass="17755">MMNSEPQAEHKWLEKLLGDWIAEADMPTPEGEKLEPWKEHVRTIGGLWIQGEATGDMPGGGKGSSVLTLGYDPAKGKYVGSWFGSMMAYLWHYEGSVDDSGNKLTLDTVGPSFSPEGGGGTADYQDIIEFHGSDKRTLTSMMKQEDGSWQQVMQMTYRRAG</sequence>
<dbReference type="EMBL" id="JBHSJF010000006">
    <property type="protein sequence ID" value="MFC5069132.1"/>
    <property type="molecule type" value="Genomic_DNA"/>
</dbReference>
<dbReference type="Pfam" id="PF07617">
    <property type="entry name" value="DUF1579"/>
    <property type="match status" value="1"/>
</dbReference>
<dbReference type="Proteomes" id="UP001595796">
    <property type="component" value="Unassembled WGS sequence"/>
</dbReference>
<evidence type="ECO:0000313" key="2">
    <source>
        <dbReference type="Proteomes" id="UP001595796"/>
    </source>
</evidence>
<accession>A0ABV9Z627</accession>
<name>A0ABV9Z627_9HYPH</name>
<reference evidence="2" key="1">
    <citation type="journal article" date="2019" name="Int. J. Syst. Evol. Microbiol.">
        <title>The Global Catalogue of Microorganisms (GCM) 10K type strain sequencing project: providing services to taxonomists for standard genome sequencing and annotation.</title>
        <authorList>
            <consortium name="The Broad Institute Genomics Platform"/>
            <consortium name="The Broad Institute Genome Sequencing Center for Infectious Disease"/>
            <person name="Wu L."/>
            <person name="Ma J."/>
        </authorList>
    </citation>
    <scope>NUCLEOTIDE SEQUENCE [LARGE SCALE GENOMIC DNA]</scope>
    <source>
        <strain evidence="2">CGMCC 1.16444</strain>
    </source>
</reference>